<evidence type="ECO:0000256" key="1">
    <source>
        <dbReference type="ARBA" id="ARBA00022853"/>
    </source>
</evidence>
<dbReference type="SMART" id="SM00501">
    <property type="entry name" value="BRIGHT"/>
    <property type="match status" value="1"/>
</dbReference>
<gene>
    <name evidence="7" type="ORF">PACLA_8A055128</name>
</gene>
<dbReference type="PROSITE" id="PS51011">
    <property type="entry name" value="ARID"/>
    <property type="match status" value="1"/>
</dbReference>
<dbReference type="InterPro" id="IPR016197">
    <property type="entry name" value="Chromo-like_dom_sf"/>
</dbReference>
<feature type="compositionally biased region" description="Low complexity" evidence="6">
    <location>
        <begin position="371"/>
        <end position="396"/>
    </location>
</feature>
<feature type="region of interest" description="Disordered" evidence="6">
    <location>
        <begin position="254"/>
        <end position="404"/>
    </location>
</feature>
<keyword evidence="2" id="KW-0805">Transcription regulation</keyword>
<feature type="region of interest" description="Disordered" evidence="6">
    <location>
        <begin position="487"/>
        <end position="635"/>
    </location>
</feature>
<evidence type="ECO:0000313" key="7">
    <source>
        <dbReference type="EMBL" id="CAB4030970.1"/>
    </source>
</evidence>
<feature type="compositionally biased region" description="Acidic residues" evidence="6">
    <location>
        <begin position="572"/>
        <end position="587"/>
    </location>
</feature>
<dbReference type="InterPro" id="IPR012603">
    <property type="entry name" value="ARID4A/B_PWWP"/>
</dbReference>
<feature type="region of interest" description="Disordered" evidence="6">
    <location>
        <begin position="699"/>
        <end position="910"/>
    </location>
</feature>
<dbReference type="EMBL" id="CACRXK020017268">
    <property type="protein sequence ID" value="CAB4030970.1"/>
    <property type="molecule type" value="Genomic_DNA"/>
</dbReference>
<dbReference type="PANTHER" id="PTHR13964">
    <property type="entry name" value="RBP-RELATED"/>
    <property type="match status" value="1"/>
</dbReference>
<feature type="region of interest" description="Disordered" evidence="6">
    <location>
        <begin position="423"/>
        <end position="458"/>
    </location>
</feature>
<keyword evidence="4" id="KW-0804">Transcription</keyword>
<evidence type="ECO:0000313" key="8">
    <source>
        <dbReference type="Proteomes" id="UP001152795"/>
    </source>
</evidence>
<feature type="compositionally biased region" description="Basic residues" evidence="6">
    <location>
        <begin position="834"/>
        <end position="848"/>
    </location>
</feature>
<dbReference type="Pfam" id="PF08169">
    <property type="entry name" value="RBB1NT"/>
    <property type="match status" value="1"/>
</dbReference>
<evidence type="ECO:0000256" key="2">
    <source>
        <dbReference type="ARBA" id="ARBA00023015"/>
    </source>
</evidence>
<dbReference type="OrthoDB" id="5986491at2759"/>
<accession>A0A6S7JP97</accession>
<dbReference type="Gene3D" id="1.10.150.60">
    <property type="entry name" value="ARID DNA-binding domain"/>
    <property type="match status" value="1"/>
</dbReference>
<feature type="compositionally biased region" description="Basic residues" evidence="6">
    <location>
        <begin position="352"/>
        <end position="367"/>
    </location>
</feature>
<feature type="compositionally biased region" description="Basic and acidic residues" evidence="6">
    <location>
        <begin position="890"/>
        <end position="910"/>
    </location>
</feature>
<dbReference type="Proteomes" id="UP001152795">
    <property type="component" value="Unassembled WGS sequence"/>
</dbReference>
<feature type="compositionally biased region" description="Basic and acidic residues" evidence="6">
    <location>
        <begin position="431"/>
        <end position="455"/>
    </location>
</feature>
<dbReference type="InterPro" id="IPR051232">
    <property type="entry name" value="ARID/SWI1_ChromRemod"/>
</dbReference>
<dbReference type="Pfam" id="PF01388">
    <property type="entry name" value="ARID"/>
    <property type="match status" value="1"/>
</dbReference>
<evidence type="ECO:0000256" key="3">
    <source>
        <dbReference type="ARBA" id="ARBA00023125"/>
    </source>
</evidence>
<feature type="compositionally biased region" description="Acidic residues" evidence="6">
    <location>
        <begin position="856"/>
        <end position="867"/>
    </location>
</feature>
<dbReference type="PANTHER" id="PTHR13964:SF27">
    <property type="entry name" value="HAT-TRICK, ISOFORM D"/>
    <property type="match status" value="1"/>
</dbReference>
<feature type="compositionally biased region" description="Basic and acidic residues" evidence="6">
    <location>
        <begin position="602"/>
        <end position="622"/>
    </location>
</feature>
<comment type="caution">
    <text evidence="7">The sequence shown here is derived from an EMBL/GenBank/DDBJ whole genome shotgun (WGS) entry which is preliminary data.</text>
</comment>
<keyword evidence="3" id="KW-0238">DNA-binding</keyword>
<feature type="compositionally biased region" description="Polar residues" evidence="6">
    <location>
        <begin position="798"/>
        <end position="809"/>
    </location>
</feature>
<feature type="region of interest" description="Disordered" evidence="6">
    <location>
        <begin position="135"/>
        <end position="163"/>
    </location>
</feature>
<feature type="non-terminal residue" evidence="7">
    <location>
        <position position="1"/>
    </location>
</feature>
<dbReference type="SUPFAM" id="SSF46774">
    <property type="entry name" value="ARID-like"/>
    <property type="match status" value="1"/>
</dbReference>
<feature type="compositionally biased region" description="Basic and acidic residues" evidence="6">
    <location>
        <begin position="488"/>
        <end position="571"/>
    </location>
</feature>
<dbReference type="GO" id="GO:0000976">
    <property type="term" value="F:transcription cis-regulatory region binding"/>
    <property type="evidence" value="ECO:0007669"/>
    <property type="project" value="TreeGrafter"/>
</dbReference>
<feature type="compositionally biased region" description="Basic and acidic residues" evidence="6">
    <location>
        <begin position="774"/>
        <end position="787"/>
    </location>
</feature>
<evidence type="ECO:0000256" key="4">
    <source>
        <dbReference type="ARBA" id="ARBA00023163"/>
    </source>
</evidence>
<evidence type="ECO:0000256" key="6">
    <source>
        <dbReference type="SAM" id="MobiDB-lite"/>
    </source>
</evidence>
<feature type="region of interest" description="Disordered" evidence="6">
    <location>
        <begin position="1"/>
        <end position="35"/>
    </location>
</feature>
<evidence type="ECO:0000256" key="5">
    <source>
        <dbReference type="ARBA" id="ARBA00023242"/>
    </source>
</evidence>
<dbReference type="SMART" id="SM01014">
    <property type="entry name" value="ARID"/>
    <property type="match status" value="1"/>
</dbReference>
<feature type="non-terminal residue" evidence="7">
    <location>
        <position position="910"/>
    </location>
</feature>
<keyword evidence="5" id="KW-0539">Nucleus</keyword>
<feature type="compositionally biased region" description="Basic residues" evidence="6">
    <location>
        <begin position="1"/>
        <end position="10"/>
    </location>
</feature>
<dbReference type="Gene3D" id="2.30.30.140">
    <property type="match status" value="2"/>
</dbReference>
<sequence length="910" mass="100823">QGKKSRKGRRNSQSLDESKADEDMPARKKLDIKNDENEDKVVMIDYTEKKKSFLLPVLLLSSTGSHSEAKSPEKVVVRSFKDGKHIEVHPKDVKEFSKESAVNSTLIKGENPSLKSAHEYAVKYIETKQLPSNWNDDGDEILKNESSDHSSSTEAESDGDENDRNEFLEKLNKFLGEKGTPLLRSPVLGHRDLDLYKLFKIVSKMKGMDKVDSWHTVYKKMSIPVMTTTACYHIKNAYKRYLYDYEIHTRQEDDNPISKKAKKSEKSSSANTSNDTAAKSSSSNTSNNTTAKSSDSNTSNNTTAKSSGSNTSSNTAANSKQDEETLIGSDSEKDLKELPLCNDNKLLTQHKPASKRGRGRRRARSNKALKSPSSPGLSPLSPCSPKSISSVSASDSTGCPSPADNYCDVRELRGKIDLVLRKSNEKGSTNKGDDLRDSKSDLSDKIRGNDDKDTSNCKTRKLTKDKTCKEVEIVVKLEKNIANVEINVENKTEAGDNLTKDDESTCKEGTLLKEDEKQNCKNSEKESNLKEDSVNDKEDLKKIQDGGSPMDKDGGDDPDDGGDKTVHHMDTPMDDEGQEGTDVEDAVDVVNSPSGTSETVDSDDRGERKADTKPKKKGEGKNGAKSNDGSDDVDDLEYKLNDRIDVRYGRGRNATIYHAKITCVDPYAEEGLYYLVHYQGWNARHDEWIGNERIIGRGAKQTRKRTIREPTKSIKPTPKPAAKPIPKPVAKKNGKNGAGHIGRPPGSKGRKRTPSPTMNMVASGRNGNGRASKTRKDNASEKTEPSSEVKYTARITRRNSLTLPTQMSDQDFLDFLSPDTKTESEKDSMSSSSRTHRSSKSPSPKRHVEKTSEKEENLEDVELEESVAVEKSEEAADEKSVESSPSEMDIDCKVEVEKTLLKRPREDETG</sequence>
<dbReference type="GO" id="GO:0005634">
    <property type="term" value="C:nucleus"/>
    <property type="evidence" value="ECO:0007669"/>
    <property type="project" value="TreeGrafter"/>
</dbReference>
<dbReference type="InterPro" id="IPR001606">
    <property type="entry name" value="ARID_dom"/>
</dbReference>
<feature type="compositionally biased region" description="Basic and acidic residues" evidence="6">
    <location>
        <begin position="868"/>
        <end position="881"/>
    </location>
</feature>
<keyword evidence="8" id="KW-1185">Reference proteome</keyword>
<reference evidence="7" key="1">
    <citation type="submission" date="2020-04" db="EMBL/GenBank/DDBJ databases">
        <authorList>
            <person name="Alioto T."/>
            <person name="Alioto T."/>
            <person name="Gomez Garrido J."/>
        </authorList>
    </citation>
    <scope>NUCLEOTIDE SEQUENCE</scope>
    <source>
        <strain evidence="7">A484AB</strain>
    </source>
</reference>
<dbReference type="AlphaFoldDB" id="A0A6S7JP97"/>
<feature type="compositionally biased region" description="Pro residues" evidence="6">
    <location>
        <begin position="717"/>
        <end position="727"/>
    </location>
</feature>
<organism evidence="7 8">
    <name type="scientific">Paramuricea clavata</name>
    <name type="common">Red gorgonian</name>
    <name type="synonym">Violescent sea-whip</name>
    <dbReference type="NCBI Taxonomy" id="317549"/>
    <lineage>
        <taxon>Eukaryota</taxon>
        <taxon>Metazoa</taxon>
        <taxon>Cnidaria</taxon>
        <taxon>Anthozoa</taxon>
        <taxon>Octocorallia</taxon>
        <taxon>Malacalcyonacea</taxon>
        <taxon>Plexauridae</taxon>
        <taxon>Paramuricea</taxon>
    </lineage>
</organism>
<dbReference type="Pfam" id="PF11717">
    <property type="entry name" value="Tudor-knot"/>
    <property type="match status" value="1"/>
</dbReference>
<dbReference type="SUPFAM" id="SSF54160">
    <property type="entry name" value="Chromo domain-like"/>
    <property type="match status" value="1"/>
</dbReference>
<dbReference type="GO" id="GO:0006357">
    <property type="term" value="P:regulation of transcription by RNA polymerase II"/>
    <property type="evidence" value="ECO:0007669"/>
    <property type="project" value="TreeGrafter"/>
</dbReference>
<dbReference type="InterPro" id="IPR025995">
    <property type="entry name" value="Tudor-knot"/>
</dbReference>
<keyword evidence="1" id="KW-0156">Chromatin regulator</keyword>
<dbReference type="InterPro" id="IPR036431">
    <property type="entry name" value="ARID_dom_sf"/>
</dbReference>
<dbReference type="GO" id="GO:0006325">
    <property type="term" value="P:chromatin organization"/>
    <property type="evidence" value="ECO:0007669"/>
    <property type="project" value="UniProtKB-KW"/>
</dbReference>
<name>A0A6S7JP97_PARCT</name>
<proteinExistence type="predicted"/>
<feature type="compositionally biased region" description="Low complexity" evidence="6">
    <location>
        <begin position="267"/>
        <end position="319"/>
    </location>
</feature>
<protein>
    <submittedName>
        <fullName evidence="7">AT-rich interactive domain-containing 4B isoform X1</fullName>
    </submittedName>
</protein>
<feature type="compositionally biased region" description="Basic and acidic residues" evidence="6">
    <location>
        <begin position="16"/>
        <end position="35"/>
    </location>
</feature>